<evidence type="ECO:0008006" key="3">
    <source>
        <dbReference type="Google" id="ProtNLM"/>
    </source>
</evidence>
<sequence>MLRMEHVRVAEQDAPDPEQEFGVNVLENVFVTWIEPELARRGLAPDRSSVWAGVVELFPGGGFKTTLNDEAKIAARATPSAGIAPGTPLTEENIESLETFQPAGVGADSGWIVYVVFAGAPYLAFDFRYNKSRVGELLDLADDYLATARASYVGALRPAVDNLYSAAELTVQAQMLGESQTTTFHRVRAKWLKNAADMANVPAMHNYILQELHGQRAAARYADGPLNMTATEVAEVLDAVTQMIDFARQRTGVPRQDF</sequence>
<dbReference type="Proteomes" id="UP000189735">
    <property type="component" value="Unassembled WGS sequence"/>
</dbReference>
<evidence type="ECO:0000313" key="2">
    <source>
        <dbReference type="Proteomes" id="UP000189735"/>
    </source>
</evidence>
<dbReference type="AlphaFoldDB" id="A0A1T4YLW9"/>
<evidence type="ECO:0000313" key="1">
    <source>
        <dbReference type="EMBL" id="SKB02756.1"/>
    </source>
</evidence>
<dbReference type="EMBL" id="FUYG01000013">
    <property type="protein sequence ID" value="SKB02756.1"/>
    <property type="molecule type" value="Genomic_DNA"/>
</dbReference>
<gene>
    <name evidence="1" type="ORF">SAMN06295879_3580</name>
</gene>
<accession>A0A1T4YLW9</accession>
<proteinExistence type="predicted"/>
<name>A0A1T4YLW9_9MICO</name>
<organism evidence="1 2">
    <name type="scientific">Agreia bicolorata</name>
    <dbReference type="NCBI Taxonomy" id="110935"/>
    <lineage>
        <taxon>Bacteria</taxon>
        <taxon>Bacillati</taxon>
        <taxon>Actinomycetota</taxon>
        <taxon>Actinomycetes</taxon>
        <taxon>Micrococcales</taxon>
        <taxon>Microbacteriaceae</taxon>
        <taxon>Agreia</taxon>
    </lineage>
</organism>
<protein>
    <recommendedName>
        <fullName evidence="3">HEPN domain-containing protein</fullName>
    </recommendedName>
</protein>
<reference evidence="2" key="1">
    <citation type="submission" date="2017-02" db="EMBL/GenBank/DDBJ databases">
        <authorList>
            <person name="Varghese N."/>
            <person name="Submissions S."/>
        </authorList>
    </citation>
    <scope>NUCLEOTIDE SEQUENCE [LARGE SCALE GENOMIC DNA]</scope>
    <source>
        <strain evidence="2">VKM Ac-2052</strain>
    </source>
</reference>